<evidence type="ECO:0000256" key="5">
    <source>
        <dbReference type="ARBA" id="ARBA00022777"/>
    </source>
</evidence>
<dbReference type="CDD" id="cd00075">
    <property type="entry name" value="HATPase"/>
    <property type="match status" value="1"/>
</dbReference>
<gene>
    <name evidence="10" type="ORF">P5G62_010815</name>
</gene>
<dbReference type="PANTHER" id="PTHR43065:SF46">
    <property type="entry name" value="C4-DICARBOXYLATE TRANSPORT SENSOR PROTEIN DCTB"/>
    <property type="match status" value="1"/>
</dbReference>
<dbReference type="InterPro" id="IPR004358">
    <property type="entry name" value="Sig_transdc_His_kin-like_C"/>
</dbReference>
<keyword evidence="5 10" id="KW-0418">Kinase</keyword>
<evidence type="ECO:0000256" key="3">
    <source>
        <dbReference type="ARBA" id="ARBA00022679"/>
    </source>
</evidence>
<evidence type="ECO:0000256" key="7">
    <source>
        <dbReference type="ARBA" id="ARBA00023012"/>
    </source>
</evidence>
<dbReference type="InterPro" id="IPR003594">
    <property type="entry name" value="HATPase_dom"/>
</dbReference>
<dbReference type="Gene3D" id="3.30.565.10">
    <property type="entry name" value="Histidine kinase-like ATPase, C-terminal domain"/>
    <property type="match status" value="1"/>
</dbReference>
<proteinExistence type="predicted"/>
<feature type="domain" description="Histidine kinase" evidence="9">
    <location>
        <begin position="146"/>
        <end position="357"/>
    </location>
</feature>
<dbReference type="InterPro" id="IPR005467">
    <property type="entry name" value="His_kinase_dom"/>
</dbReference>
<organism evidence="10 11">
    <name type="scientific">Neobacillus driksii</name>
    <dbReference type="NCBI Taxonomy" id="3035913"/>
    <lineage>
        <taxon>Bacteria</taxon>
        <taxon>Bacillati</taxon>
        <taxon>Bacillota</taxon>
        <taxon>Bacilli</taxon>
        <taxon>Bacillales</taxon>
        <taxon>Bacillaceae</taxon>
        <taxon>Neobacillus</taxon>
    </lineage>
</organism>
<reference evidence="10 11" key="1">
    <citation type="submission" date="2024-05" db="EMBL/GenBank/DDBJ databases">
        <authorList>
            <person name="Venkateswaran K."/>
        </authorList>
    </citation>
    <scope>NUCLEOTIDE SEQUENCE [LARGE SCALE GENOMIC DNA]</scope>
    <source>
        <strain evidence="10 11">179-C4-2-HS</strain>
    </source>
</reference>
<dbReference type="SUPFAM" id="SSF55874">
    <property type="entry name" value="ATPase domain of HSP90 chaperone/DNA topoisomerase II/histidine kinase"/>
    <property type="match status" value="1"/>
</dbReference>
<evidence type="ECO:0000256" key="2">
    <source>
        <dbReference type="ARBA" id="ARBA00012438"/>
    </source>
</evidence>
<name>A0ABV4YRV7_9BACI</name>
<dbReference type="RefSeq" id="WP_374978331.1">
    <property type="nucleotide sequence ID" value="NZ_JAROBZ020000001.1"/>
</dbReference>
<evidence type="ECO:0000313" key="10">
    <source>
        <dbReference type="EMBL" id="MFB3167600.1"/>
    </source>
</evidence>
<keyword evidence="4" id="KW-0547">Nucleotide-binding</keyword>
<comment type="catalytic activity">
    <reaction evidence="1">
        <text>ATP + protein L-histidine = ADP + protein N-phospho-L-histidine.</text>
        <dbReference type="EC" id="2.7.13.3"/>
    </reaction>
</comment>
<keyword evidence="3" id="KW-0808">Transferase</keyword>
<protein>
    <recommendedName>
        <fullName evidence="2">histidine kinase</fullName>
        <ecNumber evidence="2">2.7.13.3</ecNumber>
    </recommendedName>
</protein>
<accession>A0ABV4YRV7</accession>
<keyword evidence="8" id="KW-0472">Membrane</keyword>
<dbReference type="SMART" id="SM00387">
    <property type="entry name" value="HATPase_c"/>
    <property type="match status" value="1"/>
</dbReference>
<dbReference type="Proteomes" id="UP001241748">
    <property type="component" value="Unassembled WGS sequence"/>
</dbReference>
<dbReference type="EMBL" id="JAROBZ020000001">
    <property type="protein sequence ID" value="MFB3167600.1"/>
    <property type="molecule type" value="Genomic_DNA"/>
</dbReference>
<sequence length="361" mass="41299">MLVICLFIPIPLILSVSGDFTLPIEISLTSLRFLIHFYSFFGIVLYLLILKNKRRNPNYWQNVLYVLLLIFYIAAENISYYSINSIIINTNGLTIQRENIWDYNYIYLSILANVLIGLGITWGISVRIEKAKYDYSLKVLTEGTNMLNHTIKNEIQKIHYLCERSLLSIREDKPEHAQQLVSDIKDVSVHLMEMSERIKEKSDDIQVKHSWFPLSKTLDSVLAPIVSSTDGKIVVEKNFMIDGELFADEWHIREVLNNLFQNSIDALEGKNGVITLGTKIVKKRLYIEVSDDGPGIPSEHINKIFDPFFTTKKNSLNYGLGLSYCYNVLKKHGGSLQLIDHAPNHGTTMALIFPSSCFKMV</sequence>
<dbReference type="Pfam" id="PF02518">
    <property type="entry name" value="HATPase_c"/>
    <property type="match status" value="1"/>
</dbReference>
<keyword evidence="8" id="KW-1133">Transmembrane helix</keyword>
<keyword evidence="8" id="KW-0812">Transmembrane</keyword>
<evidence type="ECO:0000256" key="1">
    <source>
        <dbReference type="ARBA" id="ARBA00000085"/>
    </source>
</evidence>
<feature type="transmembrane region" description="Helical" evidence="8">
    <location>
        <begin position="103"/>
        <end position="124"/>
    </location>
</feature>
<dbReference type="InterPro" id="IPR036890">
    <property type="entry name" value="HATPase_C_sf"/>
</dbReference>
<keyword evidence="6" id="KW-0067">ATP-binding</keyword>
<dbReference type="PANTHER" id="PTHR43065">
    <property type="entry name" value="SENSOR HISTIDINE KINASE"/>
    <property type="match status" value="1"/>
</dbReference>
<dbReference type="PROSITE" id="PS50109">
    <property type="entry name" value="HIS_KIN"/>
    <property type="match status" value="1"/>
</dbReference>
<keyword evidence="11" id="KW-1185">Reference proteome</keyword>
<dbReference type="PRINTS" id="PR00344">
    <property type="entry name" value="BCTRLSENSOR"/>
</dbReference>
<evidence type="ECO:0000256" key="8">
    <source>
        <dbReference type="SAM" id="Phobius"/>
    </source>
</evidence>
<dbReference type="GO" id="GO:0016301">
    <property type="term" value="F:kinase activity"/>
    <property type="evidence" value="ECO:0007669"/>
    <property type="project" value="UniProtKB-KW"/>
</dbReference>
<feature type="transmembrane region" description="Helical" evidence="8">
    <location>
        <begin position="33"/>
        <end position="50"/>
    </location>
</feature>
<dbReference type="EC" id="2.7.13.3" evidence="2"/>
<evidence type="ECO:0000256" key="6">
    <source>
        <dbReference type="ARBA" id="ARBA00022840"/>
    </source>
</evidence>
<evidence type="ECO:0000256" key="4">
    <source>
        <dbReference type="ARBA" id="ARBA00022741"/>
    </source>
</evidence>
<comment type="caution">
    <text evidence="10">The sequence shown here is derived from an EMBL/GenBank/DDBJ whole genome shotgun (WGS) entry which is preliminary data.</text>
</comment>
<feature type="transmembrane region" description="Helical" evidence="8">
    <location>
        <begin position="62"/>
        <end position="83"/>
    </location>
</feature>
<evidence type="ECO:0000313" key="11">
    <source>
        <dbReference type="Proteomes" id="UP001241748"/>
    </source>
</evidence>
<keyword evidence="7" id="KW-0902">Two-component regulatory system</keyword>
<evidence type="ECO:0000259" key="9">
    <source>
        <dbReference type="PROSITE" id="PS50109"/>
    </source>
</evidence>